<accession>A0ABN8ZX51</accession>
<keyword evidence="3" id="KW-1185">Reference proteome</keyword>
<reference evidence="2" key="1">
    <citation type="submission" date="2023-04" db="EMBL/GenBank/DDBJ databases">
        <authorList>
            <consortium name="ELIXIR-Norway"/>
        </authorList>
    </citation>
    <scope>NUCLEOTIDE SEQUENCE [LARGE SCALE GENOMIC DNA]</scope>
</reference>
<dbReference type="EMBL" id="OX459943">
    <property type="protein sequence ID" value="CAI9178123.1"/>
    <property type="molecule type" value="Genomic_DNA"/>
</dbReference>
<protein>
    <submittedName>
        <fullName evidence="2">Uncharacterized protein</fullName>
    </submittedName>
</protein>
<keyword evidence="1" id="KW-0812">Transmembrane</keyword>
<keyword evidence="1" id="KW-0472">Membrane</keyword>
<proteinExistence type="predicted"/>
<dbReference type="Proteomes" id="UP001176941">
    <property type="component" value="Chromosome 7"/>
</dbReference>
<gene>
    <name evidence="2" type="ORF">MRATA1EN1_LOCUS27085</name>
</gene>
<keyword evidence="1" id="KW-1133">Transmembrane helix</keyword>
<name>A0ABN8ZX51_RANTA</name>
<evidence type="ECO:0000313" key="2">
    <source>
        <dbReference type="EMBL" id="CAI9178123.1"/>
    </source>
</evidence>
<organism evidence="2 3">
    <name type="scientific">Rangifer tarandus platyrhynchus</name>
    <name type="common">Svalbard reindeer</name>
    <dbReference type="NCBI Taxonomy" id="3082113"/>
    <lineage>
        <taxon>Eukaryota</taxon>
        <taxon>Metazoa</taxon>
        <taxon>Chordata</taxon>
        <taxon>Craniata</taxon>
        <taxon>Vertebrata</taxon>
        <taxon>Euteleostomi</taxon>
        <taxon>Mammalia</taxon>
        <taxon>Eutheria</taxon>
        <taxon>Laurasiatheria</taxon>
        <taxon>Artiodactyla</taxon>
        <taxon>Ruminantia</taxon>
        <taxon>Pecora</taxon>
        <taxon>Cervidae</taxon>
        <taxon>Odocoileinae</taxon>
        <taxon>Rangifer</taxon>
    </lineage>
</organism>
<evidence type="ECO:0000256" key="1">
    <source>
        <dbReference type="SAM" id="Phobius"/>
    </source>
</evidence>
<sequence>MTLPVSLATVQLKCKDCKNIFYSCLHVGWFPFLGLSLPRFVLYRGRRVFICLLVISSTDQNILGDLLACPVDVAGVMVGERAQMSQSQRLLMGCAVCHTPFVTDQPFCDV</sequence>
<evidence type="ECO:0000313" key="3">
    <source>
        <dbReference type="Proteomes" id="UP001176941"/>
    </source>
</evidence>
<feature type="transmembrane region" description="Helical" evidence="1">
    <location>
        <begin position="20"/>
        <end position="42"/>
    </location>
</feature>